<keyword evidence="9" id="KW-0812">Transmembrane</keyword>
<keyword evidence="3" id="KW-0597">Phosphoprotein</keyword>
<dbReference type="OrthoDB" id="3426700at2"/>
<dbReference type="GO" id="GO:0000155">
    <property type="term" value="F:phosphorelay sensor kinase activity"/>
    <property type="evidence" value="ECO:0007669"/>
    <property type="project" value="InterPro"/>
</dbReference>
<evidence type="ECO:0000256" key="4">
    <source>
        <dbReference type="ARBA" id="ARBA00022679"/>
    </source>
</evidence>
<keyword evidence="9" id="KW-0472">Membrane</keyword>
<dbReference type="InterPro" id="IPR036890">
    <property type="entry name" value="HATPase_C_sf"/>
</dbReference>
<protein>
    <recommendedName>
        <fullName evidence="2">histidine kinase</fullName>
        <ecNumber evidence="2">2.7.13.3</ecNumber>
    </recommendedName>
</protein>
<dbReference type="PANTHER" id="PTHR24421:SF10">
    <property type="entry name" value="NITRATE_NITRITE SENSOR PROTEIN NARQ"/>
    <property type="match status" value="1"/>
</dbReference>
<evidence type="ECO:0000256" key="7">
    <source>
        <dbReference type="ARBA" id="ARBA00022840"/>
    </source>
</evidence>
<dbReference type="Proteomes" id="UP000198967">
    <property type="component" value="Unassembled WGS sequence"/>
</dbReference>
<dbReference type="InterPro" id="IPR050482">
    <property type="entry name" value="Sensor_HK_TwoCompSys"/>
</dbReference>
<evidence type="ECO:0000313" key="11">
    <source>
        <dbReference type="EMBL" id="SDE57148.1"/>
    </source>
</evidence>
<dbReference type="GO" id="GO:0016020">
    <property type="term" value="C:membrane"/>
    <property type="evidence" value="ECO:0007669"/>
    <property type="project" value="InterPro"/>
</dbReference>
<feature type="domain" description="Histidine kinase/HSP90-like ATPase" evidence="10">
    <location>
        <begin position="554"/>
        <end position="641"/>
    </location>
</feature>
<keyword evidence="9" id="KW-1133">Transmembrane helix</keyword>
<dbReference type="Gene3D" id="3.30.565.10">
    <property type="entry name" value="Histidine kinase-like ATPase, C-terminal domain"/>
    <property type="match status" value="1"/>
</dbReference>
<feature type="transmembrane region" description="Helical" evidence="9">
    <location>
        <begin position="175"/>
        <end position="198"/>
    </location>
</feature>
<evidence type="ECO:0000259" key="10">
    <source>
        <dbReference type="SMART" id="SM00387"/>
    </source>
</evidence>
<dbReference type="SMART" id="SM00387">
    <property type="entry name" value="HATPase_c"/>
    <property type="match status" value="1"/>
</dbReference>
<dbReference type="GO" id="GO:0046983">
    <property type="term" value="F:protein dimerization activity"/>
    <property type="evidence" value="ECO:0007669"/>
    <property type="project" value="InterPro"/>
</dbReference>
<dbReference type="GO" id="GO:0005524">
    <property type="term" value="F:ATP binding"/>
    <property type="evidence" value="ECO:0007669"/>
    <property type="project" value="UniProtKB-KW"/>
</dbReference>
<dbReference type="SUPFAM" id="SSF55874">
    <property type="entry name" value="ATPase domain of HSP90 chaperone/DNA topoisomerase II/histidine kinase"/>
    <property type="match status" value="1"/>
</dbReference>
<dbReference type="InterPro" id="IPR011712">
    <property type="entry name" value="Sig_transdc_His_kin_sub3_dim/P"/>
</dbReference>
<evidence type="ECO:0000256" key="8">
    <source>
        <dbReference type="ARBA" id="ARBA00023012"/>
    </source>
</evidence>
<dbReference type="EC" id="2.7.13.3" evidence="2"/>
<dbReference type="STRING" id="366584.SAMN05216377_101211"/>
<evidence type="ECO:0000313" key="12">
    <source>
        <dbReference type="Proteomes" id="UP000198967"/>
    </source>
</evidence>
<feature type="transmembrane region" description="Helical" evidence="9">
    <location>
        <begin position="236"/>
        <end position="256"/>
    </location>
</feature>
<keyword evidence="6 11" id="KW-0418">Kinase</keyword>
<evidence type="ECO:0000256" key="1">
    <source>
        <dbReference type="ARBA" id="ARBA00000085"/>
    </source>
</evidence>
<gene>
    <name evidence="11" type="ORF">SAMN05216377_101211</name>
</gene>
<feature type="transmembrane region" description="Helical" evidence="9">
    <location>
        <begin position="137"/>
        <end position="155"/>
    </location>
</feature>
<keyword evidence="12" id="KW-1185">Reference proteome</keyword>
<organism evidence="11 12">
    <name type="scientific">Pseudonocardia oroxyli</name>
    <dbReference type="NCBI Taxonomy" id="366584"/>
    <lineage>
        <taxon>Bacteria</taxon>
        <taxon>Bacillati</taxon>
        <taxon>Actinomycetota</taxon>
        <taxon>Actinomycetes</taxon>
        <taxon>Pseudonocardiales</taxon>
        <taxon>Pseudonocardiaceae</taxon>
        <taxon>Pseudonocardia</taxon>
    </lineage>
</organism>
<keyword evidence="8" id="KW-0902">Two-component regulatory system</keyword>
<evidence type="ECO:0000256" key="2">
    <source>
        <dbReference type="ARBA" id="ARBA00012438"/>
    </source>
</evidence>
<sequence length="659" mass="68333">MTPRAAFVLFSVVLAEVSAALALAPAAGLTLADLVDAFVVTNLVIGLSCGVAGFLIAWQRPANPVGRLLLGAAVCQSTSGVGVPLSVAGAAAGWPEPVLRTTATLVAYAWPFSIAVFLPLALLAFPDGLLPGRIWRAPVVLALVNAPLFALDSGAEPGGTPIDPWLVLPGYAALAPLWTLAEIANLVVFVSAVVGLVIRYRRGDEQRRRQLLWLVWALVGVVVMMVPWGLFGLGPVLQLLAIALVPTAIAIAVLRHQLLDIRLVLSRTVVYVLLSAAVVGILAGLVAAAGGAVGGADRETSVLVTVLVAVAFEPVRRRLQRRVDRALYGDRDDPVRALGHMGGALRSADDLAGVCAAVCAALRLPAAAVVRGGVELAGSGTWPDGTGESVALVSRGEAVGELRVGVRRGEGGLSRADRAALEVLAAPIAVAVHATALSEAVQRSRTEIVAAREEERRRLRHDLHDGLGPALTGISFQADAAGNLVAADPAAASRVLAALRAAATDAIADVRRIVYGLRPPALDELGLVEALRRHAAQLPAVTVVAPELPPLPAAVESIAYRIAVEALTNAVRHGAGPVEVRLDLTDHLQLTVSDAGPPGPVWRPGVGLTSMRERAAELGGTLDAGPTPTGGRVVAHLPRAVGPVDLDTEERIDRSEMIR</sequence>
<proteinExistence type="predicted"/>
<feature type="transmembrane region" description="Helical" evidence="9">
    <location>
        <begin position="38"/>
        <end position="56"/>
    </location>
</feature>
<feature type="transmembrane region" description="Helical" evidence="9">
    <location>
        <begin position="210"/>
        <end position="230"/>
    </location>
</feature>
<feature type="transmembrane region" description="Helical" evidence="9">
    <location>
        <begin position="68"/>
        <end position="93"/>
    </location>
</feature>
<dbReference type="PANTHER" id="PTHR24421">
    <property type="entry name" value="NITRATE/NITRITE SENSOR PROTEIN NARX-RELATED"/>
    <property type="match status" value="1"/>
</dbReference>
<dbReference type="EMBL" id="FNBE01000001">
    <property type="protein sequence ID" value="SDE57148.1"/>
    <property type="molecule type" value="Genomic_DNA"/>
</dbReference>
<dbReference type="Pfam" id="PF02518">
    <property type="entry name" value="HATPase_c"/>
    <property type="match status" value="1"/>
</dbReference>
<dbReference type="Gene3D" id="1.20.5.1930">
    <property type="match status" value="1"/>
</dbReference>
<evidence type="ECO:0000256" key="9">
    <source>
        <dbReference type="SAM" id="Phobius"/>
    </source>
</evidence>
<dbReference type="Pfam" id="PF07730">
    <property type="entry name" value="HisKA_3"/>
    <property type="match status" value="1"/>
</dbReference>
<evidence type="ECO:0000256" key="3">
    <source>
        <dbReference type="ARBA" id="ARBA00022553"/>
    </source>
</evidence>
<evidence type="ECO:0000256" key="5">
    <source>
        <dbReference type="ARBA" id="ARBA00022741"/>
    </source>
</evidence>
<keyword evidence="5" id="KW-0547">Nucleotide-binding</keyword>
<dbReference type="RefSeq" id="WP_093075112.1">
    <property type="nucleotide sequence ID" value="NZ_FNBE01000001.1"/>
</dbReference>
<dbReference type="CDD" id="cd16917">
    <property type="entry name" value="HATPase_UhpB-NarQ-NarX-like"/>
    <property type="match status" value="1"/>
</dbReference>
<accession>A0A1G7E087</accession>
<feature type="transmembrane region" description="Helical" evidence="9">
    <location>
        <begin position="268"/>
        <end position="293"/>
    </location>
</feature>
<comment type="catalytic activity">
    <reaction evidence="1">
        <text>ATP + protein L-histidine = ADP + protein N-phospho-L-histidine.</text>
        <dbReference type="EC" id="2.7.13.3"/>
    </reaction>
</comment>
<name>A0A1G7E087_PSEOR</name>
<dbReference type="AlphaFoldDB" id="A0A1G7E087"/>
<feature type="transmembrane region" description="Helical" evidence="9">
    <location>
        <begin position="105"/>
        <end position="125"/>
    </location>
</feature>
<keyword evidence="7" id="KW-0067">ATP-binding</keyword>
<reference evidence="11 12" key="1">
    <citation type="submission" date="2016-10" db="EMBL/GenBank/DDBJ databases">
        <authorList>
            <person name="de Groot N.N."/>
        </authorList>
    </citation>
    <scope>NUCLEOTIDE SEQUENCE [LARGE SCALE GENOMIC DNA]</scope>
    <source>
        <strain evidence="11 12">CGMCC 4.3143</strain>
    </source>
</reference>
<evidence type="ECO:0000256" key="6">
    <source>
        <dbReference type="ARBA" id="ARBA00022777"/>
    </source>
</evidence>
<keyword evidence="4" id="KW-0808">Transferase</keyword>
<dbReference type="InterPro" id="IPR003594">
    <property type="entry name" value="HATPase_dom"/>
</dbReference>